<feature type="compositionally biased region" description="Basic and acidic residues" evidence="1">
    <location>
        <begin position="142"/>
        <end position="151"/>
    </location>
</feature>
<feature type="domain" description="DUF2169" evidence="2">
    <location>
        <begin position="22"/>
        <end position="316"/>
    </location>
</feature>
<feature type="region of interest" description="Disordered" evidence="1">
    <location>
        <begin position="142"/>
        <end position="163"/>
    </location>
</feature>
<evidence type="ECO:0000313" key="3">
    <source>
        <dbReference type="EMBL" id="VAW57134.1"/>
    </source>
</evidence>
<protein>
    <submittedName>
        <fullName evidence="3">Mlr2351 protein</fullName>
    </submittedName>
</protein>
<reference evidence="3" key="1">
    <citation type="submission" date="2018-06" db="EMBL/GenBank/DDBJ databases">
        <authorList>
            <person name="Zhirakovskaya E."/>
        </authorList>
    </citation>
    <scope>NUCLEOTIDE SEQUENCE</scope>
</reference>
<organism evidence="3">
    <name type="scientific">hydrothermal vent metagenome</name>
    <dbReference type="NCBI Taxonomy" id="652676"/>
    <lineage>
        <taxon>unclassified sequences</taxon>
        <taxon>metagenomes</taxon>
        <taxon>ecological metagenomes</taxon>
    </lineage>
</organism>
<dbReference type="Pfam" id="PF09937">
    <property type="entry name" value="DUF2169"/>
    <property type="match status" value="1"/>
</dbReference>
<evidence type="ECO:0000259" key="2">
    <source>
        <dbReference type="Pfam" id="PF09937"/>
    </source>
</evidence>
<name>A0A3B0XLS6_9ZZZZ</name>
<dbReference type="EMBL" id="UOFF01000340">
    <property type="protein sequence ID" value="VAW57134.1"/>
    <property type="molecule type" value="Genomic_DNA"/>
</dbReference>
<sequence length="339" mass="38526">MLQLKNRTPFDAKFSLFPNEQGIDTLYLMIKASFKIGHDWILTDKQISPFIKDEYWGELNDSSIKYGSDYHIGKSATDIIVMGNAYVPDNKLARQLDVNVSVGEATKTIRVFGDRVWKNGHISPPEPFQQMELVYERAFGGKHERDKKDSNGDGEGLLVEPRNPIGRGFAGKRSLSEMNGIALPNLEDPNDLIKTHKDAPEPACFAFISPSWQNRQQYAGTYDEAWQTGRSPYLPDDFDKRFFNAAHRQLIYPSFLQGGEGVNITHMHPDGDLTFNLPQFQPIAEVDISDKLLRLMFQIETVLIQPNQMELSLVWRASLPCDKNGLKIKDINIVLPRKI</sequence>
<gene>
    <name evidence="3" type="ORF">MNBD_GAMMA07-1810</name>
</gene>
<accession>A0A3B0XLS6</accession>
<dbReference type="InterPro" id="IPR018683">
    <property type="entry name" value="DUF2169"/>
</dbReference>
<evidence type="ECO:0000256" key="1">
    <source>
        <dbReference type="SAM" id="MobiDB-lite"/>
    </source>
</evidence>
<proteinExistence type="predicted"/>
<dbReference type="AlphaFoldDB" id="A0A3B0XLS6"/>